<dbReference type="EMBL" id="CP108222">
    <property type="protein sequence ID" value="WTT14708.1"/>
    <property type="molecule type" value="Genomic_DNA"/>
</dbReference>
<feature type="DNA-binding region" description="H-T-H motif" evidence="4">
    <location>
        <begin position="37"/>
        <end position="56"/>
    </location>
</feature>
<dbReference type="InterPro" id="IPR036271">
    <property type="entry name" value="Tet_transcr_reg_TetR-rel_C_sf"/>
</dbReference>
<dbReference type="PRINTS" id="PR00455">
    <property type="entry name" value="HTHTETR"/>
</dbReference>
<feature type="domain" description="HTH tetR-type" evidence="5">
    <location>
        <begin position="15"/>
        <end position="74"/>
    </location>
</feature>
<evidence type="ECO:0000256" key="2">
    <source>
        <dbReference type="ARBA" id="ARBA00023125"/>
    </source>
</evidence>
<evidence type="ECO:0000256" key="3">
    <source>
        <dbReference type="ARBA" id="ARBA00023163"/>
    </source>
</evidence>
<dbReference type="SUPFAM" id="SSF48498">
    <property type="entry name" value="Tetracyclin repressor-like, C-terminal domain"/>
    <property type="match status" value="1"/>
</dbReference>
<organism evidence="6">
    <name type="scientific">Streptomyces sp. NBC_00093</name>
    <dbReference type="NCBI Taxonomy" id="2975649"/>
    <lineage>
        <taxon>Bacteria</taxon>
        <taxon>Bacillati</taxon>
        <taxon>Actinomycetota</taxon>
        <taxon>Actinomycetes</taxon>
        <taxon>Kitasatosporales</taxon>
        <taxon>Streptomycetaceae</taxon>
        <taxon>Streptomyces</taxon>
    </lineage>
</organism>
<dbReference type="Pfam" id="PF00440">
    <property type="entry name" value="TetR_N"/>
    <property type="match status" value="1"/>
</dbReference>
<dbReference type="PANTHER" id="PTHR47506">
    <property type="entry name" value="TRANSCRIPTIONAL REGULATORY PROTEIN"/>
    <property type="match status" value="1"/>
</dbReference>
<evidence type="ECO:0000259" key="5">
    <source>
        <dbReference type="PROSITE" id="PS50977"/>
    </source>
</evidence>
<keyword evidence="1" id="KW-0805">Transcription regulation</keyword>
<evidence type="ECO:0000256" key="1">
    <source>
        <dbReference type="ARBA" id="ARBA00023015"/>
    </source>
</evidence>
<reference evidence="6" key="1">
    <citation type="submission" date="2022-10" db="EMBL/GenBank/DDBJ databases">
        <title>The complete genomes of actinobacterial strains from the NBC collection.</title>
        <authorList>
            <person name="Joergensen T.S."/>
            <person name="Alvarez Arevalo M."/>
            <person name="Sterndorff E.B."/>
            <person name="Faurdal D."/>
            <person name="Vuksanovic O."/>
            <person name="Mourched A.-S."/>
            <person name="Charusanti P."/>
            <person name="Shaw S."/>
            <person name="Blin K."/>
            <person name="Weber T."/>
        </authorList>
    </citation>
    <scope>NUCLEOTIDE SEQUENCE</scope>
    <source>
        <strain evidence="6">NBC_00093</strain>
    </source>
</reference>
<accession>A0AAU1ZSV5</accession>
<evidence type="ECO:0000256" key="4">
    <source>
        <dbReference type="PROSITE-ProRule" id="PRU00335"/>
    </source>
</evidence>
<gene>
    <name evidence="6" type="ORF">OHA22_03820</name>
</gene>
<evidence type="ECO:0000313" key="6">
    <source>
        <dbReference type="EMBL" id="WTT14708.1"/>
    </source>
</evidence>
<dbReference type="InterPro" id="IPR001647">
    <property type="entry name" value="HTH_TetR"/>
</dbReference>
<keyword evidence="3" id="KW-0804">Transcription</keyword>
<name>A0AAU1ZSV5_9ACTN</name>
<dbReference type="GO" id="GO:0003677">
    <property type="term" value="F:DNA binding"/>
    <property type="evidence" value="ECO:0007669"/>
    <property type="project" value="UniProtKB-UniRule"/>
</dbReference>
<dbReference type="Gene3D" id="1.10.357.10">
    <property type="entry name" value="Tetracycline Repressor, domain 2"/>
    <property type="match status" value="1"/>
</dbReference>
<dbReference type="SUPFAM" id="SSF46689">
    <property type="entry name" value="Homeodomain-like"/>
    <property type="match status" value="1"/>
</dbReference>
<dbReference type="PROSITE" id="PS50977">
    <property type="entry name" value="HTH_TETR_2"/>
    <property type="match status" value="1"/>
</dbReference>
<proteinExistence type="predicted"/>
<keyword evidence="2 4" id="KW-0238">DNA-binding</keyword>
<dbReference type="InterPro" id="IPR009057">
    <property type="entry name" value="Homeodomain-like_sf"/>
</dbReference>
<protein>
    <submittedName>
        <fullName evidence="6">TetR/AcrR family transcriptional regulator</fullName>
    </submittedName>
</protein>
<dbReference type="PANTHER" id="PTHR47506:SF1">
    <property type="entry name" value="HTH-TYPE TRANSCRIPTIONAL REGULATOR YJDC"/>
    <property type="match status" value="1"/>
</dbReference>
<dbReference type="AlphaFoldDB" id="A0AAU1ZSV5"/>
<sequence length="197" mass="20864">MATTDKAPGNAPDKASPRDRLLDAAAELFYRDGVSIGVEALCKAAGVSKRSMYQLFTSKDEVLAASLDRRSAGYAEQLMPGPQDAGTPRERVLGLFERLEKASTEPGYQGCPFLAALVELKDPGHPASVVAQQAKQRLQDWFRAQAEAGGAREPELLARQLMLVFDGASARSGARIESLAGLTTVTVASLMDAAGVA</sequence>